<proteinExistence type="predicted"/>
<reference evidence="2 3" key="1">
    <citation type="submission" date="2018-10" db="EMBL/GenBank/DDBJ databases">
        <title>Genomic Encyclopedia of Type Strains, Phase IV (KMG-IV): sequencing the most valuable type-strain genomes for metagenomic binning, comparative biology and taxonomic classification.</title>
        <authorList>
            <person name="Goeker M."/>
        </authorList>
    </citation>
    <scope>NUCLEOTIDE SEQUENCE [LARGE SCALE GENOMIC DNA]</scope>
    <source>
        <strain evidence="2 3">DSM 12769</strain>
    </source>
</reference>
<dbReference type="PANTHER" id="PTHR42704:SF17">
    <property type="entry name" value="RIBULOSE BISPHOSPHATE CARBOXYLASE LARGE CHAIN"/>
    <property type="match status" value="1"/>
</dbReference>
<feature type="domain" description="Ribulose bisphosphate carboxylase large subunit C-terminal" evidence="1">
    <location>
        <begin position="115"/>
        <end position="288"/>
    </location>
</feature>
<dbReference type="CDD" id="cd08210">
    <property type="entry name" value="RLP_RrRLP"/>
    <property type="match status" value="1"/>
</dbReference>
<dbReference type="EMBL" id="RCDA01000001">
    <property type="protein sequence ID" value="RLK50136.1"/>
    <property type="molecule type" value="Genomic_DNA"/>
</dbReference>
<keyword evidence="3" id="KW-1185">Reference proteome</keyword>
<dbReference type="GO" id="GO:0016984">
    <property type="term" value="F:ribulose-bisphosphate carboxylase activity"/>
    <property type="evidence" value="ECO:0007669"/>
    <property type="project" value="InterPro"/>
</dbReference>
<accession>A0A498C7N9</accession>
<dbReference type="AlphaFoldDB" id="A0A498C7N9"/>
<sequence>MSEVISATYQLYLTEDESPEGKARGIALEQTVEMPADCLPPDIAHRMVGRIRSLEPRADHWSLVIDYPVAALGRELTQCLNLLFGNISLQSGIRLVHVDWPRSLLQQWGGPALGVPGLREQLGVHDRPLLCAALKPMGLSPQALAERCDAFARGGVDLIKDDHGLADQPDAPFVNRLAACQAAVEQANRETGGRSLYLPNVTAAPGLLGQRLAAARDAGCRMVLISPWLTGLESLRWARDEYGLALMAHPAMTGSLFLPQHGISPELLLGELFRIAGADAVIYPNVGGRFRFTAETCAGINHGLRRGLEGLPAAWPTPGGGVDIKRAGHWKRAYGPDTILLIGGSLYAQGDIQAAARDLMRAIRE</sequence>
<dbReference type="Proteomes" id="UP000275461">
    <property type="component" value="Unassembled WGS sequence"/>
</dbReference>
<comment type="caution">
    <text evidence="2">The sequence shown here is derived from an EMBL/GenBank/DDBJ whole genome shotgun (WGS) entry which is preliminary data.</text>
</comment>
<dbReference type="SFLD" id="SFLDS00014">
    <property type="entry name" value="RuBisCO"/>
    <property type="match status" value="1"/>
</dbReference>
<evidence type="ECO:0000313" key="3">
    <source>
        <dbReference type="Proteomes" id="UP000275461"/>
    </source>
</evidence>
<evidence type="ECO:0000259" key="1">
    <source>
        <dbReference type="Pfam" id="PF00016"/>
    </source>
</evidence>
<gene>
    <name evidence="2" type="ORF">DFR31_0025</name>
</gene>
<dbReference type="SFLD" id="SFLDG00301">
    <property type="entry name" value="RuBisCO-like_proteins"/>
    <property type="match status" value="1"/>
</dbReference>
<dbReference type="SUPFAM" id="SSF54966">
    <property type="entry name" value="RuBisCO, large subunit, small (N-terminal) domain"/>
    <property type="match status" value="1"/>
</dbReference>
<dbReference type="Gene3D" id="3.30.70.150">
    <property type="entry name" value="RuBisCO large subunit, N-terminal domain"/>
    <property type="match status" value="1"/>
</dbReference>
<dbReference type="GO" id="GO:0000287">
    <property type="term" value="F:magnesium ion binding"/>
    <property type="evidence" value="ECO:0007669"/>
    <property type="project" value="InterPro"/>
</dbReference>
<dbReference type="OrthoDB" id="9770811at2"/>
<dbReference type="SFLD" id="SFLDF00158">
    <property type="entry name" value="5-methylthio-D-ribulose_1-phos"/>
    <property type="match status" value="1"/>
</dbReference>
<dbReference type="InterPro" id="IPR000685">
    <property type="entry name" value="RuBisCO_lsu_C"/>
</dbReference>
<dbReference type="InterPro" id="IPR036376">
    <property type="entry name" value="RuBisCO_lsu_C_sf"/>
</dbReference>
<dbReference type="Pfam" id="PF00016">
    <property type="entry name" value="RuBisCO_large"/>
    <property type="match status" value="1"/>
</dbReference>
<dbReference type="PANTHER" id="PTHR42704">
    <property type="entry name" value="RIBULOSE BISPHOSPHATE CARBOXYLASE"/>
    <property type="match status" value="1"/>
</dbReference>
<name>A0A498C7N9_9GAMM</name>
<dbReference type="Gene3D" id="3.20.20.110">
    <property type="entry name" value="Ribulose bisphosphate carboxylase, large subunit, C-terminal domain"/>
    <property type="match status" value="1"/>
</dbReference>
<dbReference type="InterPro" id="IPR033966">
    <property type="entry name" value="RuBisCO"/>
</dbReference>
<protein>
    <submittedName>
        <fullName evidence="2">Ribulose 1,5-bisphosphate carboxylase large subunit</fullName>
    </submittedName>
</protein>
<organism evidence="2 3">
    <name type="scientific">Alkalispirillum mobile</name>
    <dbReference type="NCBI Taxonomy" id="85925"/>
    <lineage>
        <taxon>Bacteria</taxon>
        <taxon>Pseudomonadati</taxon>
        <taxon>Pseudomonadota</taxon>
        <taxon>Gammaproteobacteria</taxon>
        <taxon>Chromatiales</taxon>
        <taxon>Ectothiorhodospiraceae</taxon>
        <taxon>Alkalispirillum</taxon>
    </lineage>
</organism>
<dbReference type="GO" id="GO:0015977">
    <property type="term" value="P:carbon fixation"/>
    <property type="evidence" value="ECO:0007669"/>
    <property type="project" value="InterPro"/>
</dbReference>
<dbReference type="RefSeq" id="WP_121440645.1">
    <property type="nucleotide sequence ID" value="NZ_RCDA01000001.1"/>
</dbReference>
<dbReference type="SUPFAM" id="SSF51649">
    <property type="entry name" value="RuBisCo, C-terminal domain"/>
    <property type="match status" value="1"/>
</dbReference>
<evidence type="ECO:0000313" key="2">
    <source>
        <dbReference type="EMBL" id="RLK50136.1"/>
    </source>
</evidence>
<dbReference type="InterPro" id="IPR036422">
    <property type="entry name" value="RuBisCO_lsu_N_sf"/>
</dbReference>